<dbReference type="AlphaFoldDB" id="A0A4C1Z5Q3"/>
<organism evidence="1 2">
    <name type="scientific">Eumeta variegata</name>
    <name type="common">Bagworm moth</name>
    <name type="synonym">Eumeta japonica</name>
    <dbReference type="NCBI Taxonomy" id="151549"/>
    <lineage>
        <taxon>Eukaryota</taxon>
        <taxon>Metazoa</taxon>
        <taxon>Ecdysozoa</taxon>
        <taxon>Arthropoda</taxon>
        <taxon>Hexapoda</taxon>
        <taxon>Insecta</taxon>
        <taxon>Pterygota</taxon>
        <taxon>Neoptera</taxon>
        <taxon>Endopterygota</taxon>
        <taxon>Lepidoptera</taxon>
        <taxon>Glossata</taxon>
        <taxon>Ditrysia</taxon>
        <taxon>Tineoidea</taxon>
        <taxon>Psychidae</taxon>
        <taxon>Oiketicinae</taxon>
        <taxon>Eumeta</taxon>
    </lineage>
</organism>
<proteinExistence type="predicted"/>
<protein>
    <submittedName>
        <fullName evidence="1">Uncharacterized protein</fullName>
    </submittedName>
</protein>
<sequence length="155" mass="17577">MPILLYFFQNGIDFIRNRSTRARFILTSKLRTWKRSNQFHDTLTDTALQRGESPASLAPSHVRPIDARPRPCPFACSRPHYAFLKISFGSRLNGARRSENSICQLSIAKLHEHSACVKKIFEHGRISCEVVRGISVSGCKAFDTLIYGYGSLRMC</sequence>
<keyword evidence="2" id="KW-1185">Reference proteome</keyword>
<name>A0A4C1Z5Q3_EUMVA</name>
<evidence type="ECO:0000313" key="1">
    <source>
        <dbReference type="EMBL" id="GBP82249.1"/>
    </source>
</evidence>
<reference evidence="1 2" key="1">
    <citation type="journal article" date="2019" name="Commun. Biol.">
        <title>The bagworm genome reveals a unique fibroin gene that provides high tensile strength.</title>
        <authorList>
            <person name="Kono N."/>
            <person name="Nakamura H."/>
            <person name="Ohtoshi R."/>
            <person name="Tomita M."/>
            <person name="Numata K."/>
            <person name="Arakawa K."/>
        </authorList>
    </citation>
    <scope>NUCLEOTIDE SEQUENCE [LARGE SCALE GENOMIC DNA]</scope>
</reference>
<accession>A0A4C1Z5Q3</accession>
<gene>
    <name evidence="1" type="ORF">EVAR_54994_1</name>
</gene>
<evidence type="ECO:0000313" key="2">
    <source>
        <dbReference type="Proteomes" id="UP000299102"/>
    </source>
</evidence>
<dbReference type="EMBL" id="BGZK01001555">
    <property type="protein sequence ID" value="GBP82249.1"/>
    <property type="molecule type" value="Genomic_DNA"/>
</dbReference>
<dbReference type="Proteomes" id="UP000299102">
    <property type="component" value="Unassembled WGS sequence"/>
</dbReference>
<comment type="caution">
    <text evidence="1">The sequence shown here is derived from an EMBL/GenBank/DDBJ whole genome shotgun (WGS) entry which is preliminary data.</text>
</comment>